<evidence type="ECO:0000256" key="4">
    <source>
        <dbReference type="ARBA" id="ARBA00022618"/>
    </source>
</evidence>
<proteinExistence type="inferred from homology"/>
<keyword evidence="8 16" id="KW-0378">Hydrolase</keyword>
<feature type="domain" description="Penicillin-binding protein dimerisation" evidence="18">
    <location>
        <begin position="64"/>
        <end position="213"/>
    </location>
</feature>
<evidence type="ECO:0000256" key="8">
    <source>
        <dbReference type="ARBA" id="ARBA00022801"/>
    </source>
</evidence>
<keyword evidence="15 16" id="KW-0961">Cell wall biogenesis/degradation</keyword>
<feature type="active site" description="Acyl-ester intermediate" evidence="16">
    <location>
        <position position="300"/>
    </location>
</feature>
<evidence type="ECO:0000256" key="15">
    <source>
        <dbReference type="ARBA" id="ARBA00023316"/>
    </source>
</evidence>
<keyword evidence="7 16" id="KW-0812">Transmembrane</keyword>
<dbReference type="EMBL" id="CP007501">
    <property type="protein sequence ID" value="AKD24495.1"/>
    <property type="molecule type" value="Genomic_DNA"/>
</dbReference>
<dbReference type="GO" id="GO:0009002">
    <property type="term" value="F:serine-type D-Ala-D-Ala carboxypeptidase activity"/>
    <property type="evidence" value="ECO:0007669"/>
    <property type="project" value="UniProtKB-UniRule"/>
</dbReference>
<keyword evidence="14 16" id="KW-0131">Cell cycle</keyword>
<keyword evidence="6 16" id="KW-0645">Protease</keyword>
<dbReference type="GO" id="GO:0005886">
    <property type="term" value="C:plasma membrane"/>
    <property type="evidence" value="ECO:0007669"/>
    <property type="project" value="UniProtKB-SubCell"/>
</dbReference>
<evidence type="ECO:0000256" key="16">
    <source>
        <dbReference type="HAMAP-Rule" id="MF_02080"/>
    </source>
</evidence>
<comment type="pathway">
    <text evidence="16">Cell wall biogenesis; peptidoglycan biosynthesis.</text>
</comment>
<keyword evidence="4 16" id="KW-0132">Cell division</keyword>
<keyword evidence="20" id="KW-1185">Reference proteome</keyword>
<feature type="transmembrane region" description="Helical" evidence="16">
    <location>
        <begin position="23"/>
        <end position="41"/>
    </location>
</feature>
<evidence type="ECO:0000256" key="12">
    <source>
        <dbReference type="ARBA" id="ARBA00023136"/>
    </source>
</evidence>
<reference evidence="19 20" key="1">
    <citation type="submission" date="2014-03" db="EMBL/GenBank/DDBJ databases">
        <title>Genome of Polynucleobacter strain MWH-MoK4.</title>
        <authorList>
            <person name="Hahn M.W."/>
        </authorList>
    </citation>
    <scope>NUCLEOTIDE SEQUENCE [LARGE SCALE GENOMIC DNA]</scope>
    <source>
        <strain evidence="19 20">MWH-MoK4</strain>
    </source>
</reference>
<dbReference type="InterPro" id="IPR036138">
    <property type="entry name" value="PBP_dimer_sf"/>
</dbReference>
<dbReference type="HAMAP" id="MF_02080">
    <property type="entry name" value="FtsI_transpept"/>
    <property type="match status" value="1"/>
</dbReference>
<dbReference type="RefSeq" id="WP_046329457.1">
    <property type="nucleotide sequence ID" value="NZ_CP007501.1"/>
</dbReference>
<keyword evidence="11 16" id="KW-1133">Transmembrane helix</keyword>
<dbReference type="HOGENOM" id="CLU_009289_6_2_4"/>
<dbReference type="SUPFAM" id="SSF56519">
    <property type="entry name" value="Penicillin binding protein dimerisation domain"/>
    <property type="match status" value="1"/>
</dbReference>
<dbReference type="GO" id="GO:0071555">
    <property type="term" value="P:cell wall organization"/>
    <property type="evidence" value="ECO:0007669"/>
    <property type="project" value="UniProtKB-KW"/>
</dbReference>
<dbReference type="PANTHER" id="PTHR30627:SF1">
    <property type="entry name" value="PEPTIDOGLYCAN D,D-TRANSPEPTIDASE FTSI"/>
    <property type="match status" value="1"/>
</dbReference>
<keyword evidence="9 16" id="KW-0133">Cell shape</keyword>
<dbReference type="UniPathway" id="UPA00219"/>
<dbReference type="SUPFAM" id="SSF56601">
    <property type="entry name" value="beta-lactamase/transpeptidase-like"/>
    <property type="match status" value="1"/>
</dbReference>
<sequence length="590" mass="64741">MRTVGFSTTPNLVLRLPMWRSRLMLFMLFFVFMLLLIRAFWIQGPGNAFYEAKGVRGTQRELELPASRGKILDRNGQVIATSLEAKSVIAYNDTVPDDLAVDKVQKLAKLLQLSESELRKKLKEDRKQIFLKRQVDPAVAQQIKQLEIPGIGLNNEYRRFYPEGEAMAHVVGFTSVEDRGQEGMELSREKELAGHPGARRVVVDRLGRVVEEVAILQLPQNGKDLQLSIDSKIQFLAYNAVKNAVEQHRASAGGAVVLDTQTGEILALANYPSYNPNDRKKLTGEQLRNRILTDTFEPGSTIKPLTVAIALEKGAITPNTNMAIGAKYLVGPKPITDTHPYSNLTISQIIQKSSNIGTAKIAMNNLSAEEMWNFYTSVGLGQAPKIGFPGAVAGTVHPYKKWMPTDQARISFGYGISGSLFQVARAYTIFARDGELVPLTIERSPQFKPGTHIISAKTAIEMRNMMESVTEPGGTAIKAQAEGYRVGGKTGTAHKLVGKGYGNKYRAYFAGLAPISAPRIVVAVMIDEPTAGSHYGGDVAAPVFSTIVSETLRTLNVLPDSNMKQMTLQDKNPTEIQIATVKTNVAVLKR</sequence>
<dbReference type="KEGG" id="pdq:CL55_00001620"/>
<dbReference type="Gene3D" id="3.30.450.330">
    <property type="match status" value="1"/>
</dbReference>
<dbReference type="InterPro" id="IPR001460">
    <property type="entry name" value="PCN-bd_Tpept"/>
</dbReference>
<dbReference type="OrthoDB" id="9789078at2"/>
<evidence type="ECO:0000256" key="10">
    <source>
        <dbReference type="ARBA" id="ARBA00022984"/>
    </source>
</evidence>
<keyword evidence="2 16" id="KW-1003">Cell membrane</keyword>
<keyword evidence="19" id="KW-0328">Glycosyltransferase</keyword>
<dbReference type="GO" id="GO:0000917">
    <property type="term" value="P:division septum assembly"/>
    <property type="evidence" value="ECO:0007669"/>
    <property type="project" value="UniProtKB-KW"/>
</dbReference>
<accession>A0A0E3ZKA1</accession>
<keyword evidence="19" id="KW-0808">Transferase</keyword>
<evidence type="ECO:0000313" key="20">
    <source>
        <dbReference type="Proteomes" id="UP000061135"/>
    </source>
</evidence>
<dbReference type="STRING" id="1835254.CL55_00001620"/>
<comment type="subcellular location">
    <subcellularLocation>
        <location evidence="16">Cell inner membrane</location>
        <topology evidence="16">Single-pass membrane protein</topology>
    </subcellularLocation>
    <subcellularLocation>
        <location evidence="1">Membrane</location>
    </subcellularLocation>
</comment>
<dbReference type="GO" id="GO:0043093">
    <property type="term" value="P:FtsZ-dependent cytokinesis"/>
    <property type="evidence" value="ECO:0007669"/>
    <property type="project" value="UniProtKB-UniRule"/>
</dbReference>
<dbReference type="PATRIC" id="fig|576611.7.peg.163"/>
<gene>
    <name evidence="16" type="primary">ftsI</name>
    <name evidence="19" type="ORF">CL55_00001620</name>
</gene>
<comment type="similarity">
    <text evidence="16">Belongs to the transpeptidase family. FtsI subfamily.</text>
</comment>
<name>A0A0E3ZKA1_9BURK</name>
<keyword evidence="10 16" id="KW-0573">Peptidoglycan synthesis</keyword>
<dbReference type="AlphaFoldDB" id="A0A0E3ZKA1"/>
<evidence type="ECO:0000256" key="3">
    <source>
        <dbReference type="ARBA" id="ARBA00022519"/>
    </source>
</evidence>
<dbReference type="Pfam" id="PF03717">
    <property type="entry name" value="PBP_dimer"/>
    <property type="match status" value="1"/>
</dbReference>
<protein>
    <recommendedName>
        <fullName evidence="16">Peptidoglycan D,D-transpeptidase FtsI</fullName>
        <ecNumber evidence="16">3.4.16.4</ecNumber>
    </recommendedName>
    <alternativeName>
        <fullName evidence="16">Penicillin-binding protein 3</fullName>
        <shortName evidence="16">PBP-3</shortName>
    </alternativeName>
</protein>
<evidence type="ECO:0000256" key="5">
    <source>
        <dbReference type="ARBA" id="ARBA00022645"/>
    </source>
</evidence>
<evidence type="ECO:0000259" key="18">
    <source>
        <dbReference type="Pfam" id="PF03717"/>
    </source>
</evidence>
<evidence type="ECO:0000256" key="6">
    <source>
        <dbReference type="ARBA" id="ARBA00022670"/>
    </source>
</evidence>
<dbReference type="InterPro" id="IPR012338">
    <property type="entry name" value="Beta-lactam/transpept-like"/>
</dbReference>
<evidence type="ECO:0000256" key="1">
    <source>
        <dbReference type="ARBA" id="ARBA00004370"/>
    </source>
</evidence>
<dbReference type="Proteomes" id="UP000061135">
    <property type="component" value="Chromosome"/>
</dbReference>
<dbReference type="Gene3D" id="3.90.1310.10">
    <property type="entry name" value="Penicillin-binding protein 2a (Domain 2)"/>
    <property type="match status" value="1"/>
</dbReference>
<dbReference type="GO" id="GO:0008658">
    <property type="term" value="F:penicillin binding"/>
    <property type="evidence" value="ECO:0007669"/>
    <property type="project" value="InterPro"/>
</dbReference>
<dbReference type="GO" id="GO:0006508">
    <property type="term" value="P:proteolysis"/>
    <property type="evidence" value="ECO:0007669"/>
    <property type="project" value="UniProtKB-KW"/>
</dbReference>
<evidence type="ECO:0000256" key="11">
    <source>
        <dbReference type="ARBA" id="ARBA00022989"/>
    </source>
</evidence>
<dbReference type="EC" id="3.4.16.4" evidence="16"/>
<evidence type="ECO:0000256" key="2">
    <source>
        <dbReference type="ARBA" id="ARBA00022475"/>
    </source>
</evidence>
<evidence type="ECO:0000313" key="19">
    <source>
        <dbReference type="EMBL" id="AKD24495.1"/>
    </source>
</evidence>
<dbReference type="GO" id="GO:0008955">
    <property type="term" value="F:peptidoglycan glycosyltransferase activity"/>
    <property type="evidence" value="ECO:0007669"/>
    <property type="project" value="InterPro"/>
</dbReference>
<keyword evidence="5 16" id="KW-0121">Carboxypeptidase</keyword>
<feature type="domain" description="Penicillin-binding protein transpeptidase" evidence="17">
    <location>
        <begin position="253"/>
        <end position="548"/>
    </location>
</feature>
<comment type="function">
    <text evidence="16">Catalyzes cross-linking of the peptidoglycan cell wall at the division septum.</text>
</comment>
<dbReference type="Gene3D" id="3.40.710.10">
    <property type="entry name" value="DD-peptidase/beta-lactamase superfamily"/>
    <property type="match status" value="1"/>
</dbReference>
<keyword evidence="3 16" id="KW-0997">Cell inner membrane</keyword>
<dbReference type="GO" id="GO:0008360">
    <property type="term" value="P:regulation of cell shape"/>
    <property type="evidence" value="ECO:0007669"/>
    <property type="project" value="UniProtKB-KW"/>
</dbReference>
<dbReference type="GO" id="GO:0009252">
    <property type="term" value="P:peptidoglycan biosynthetic process"/>
    <property type="evidence" value="ECO:0007669"/>
    <property type="project" value="UniProtKB-UniRule"/>
</dbReference>
<evidence type="ECO:0000256" key="9">
    <source>
        <dbReference type="ARBA" id="ARBA00022960"/>
    </source>
</evidence>
<dbReference type="Pfam" id="PF00905">
    <property type="entry name" value="Transpeptidase"/>
    <property type="match status" value="1"/>
</dbReference>
<keyword evidence="13 16" id="KW-0717">Septation</keyword>
<comment type="catalytic activity">
    <reaction evidence="16">
        <text>Preferential cleavage: (Ac)2-L-Lys-D-Ala-|-D-Ala. Also transpeptidation of peptidyl-alanyl moieties that are N-acyl substituents of D-alanine.</text>
        <dbReference type="EC" id="3.4.16.4"/>
    </reaction>
</comment>
<dbReference type="InterPro" id="IPR050515">
    <property type="entry name" value="Beta-lactam/transpept"/>
</dbReference>
<dbReference type="PANTHER" id="PTHR30627">
    <property type="entry name" value="PEPTIDOGLYCAN D,D-TRANSPEPTIDASE"/>
    <property type="match status" value="1"/>
</dbReference>
<keyword evidence="12 16" id="KW-0472">Membrane</keyword>
<evidence type="ECO:0000256" key="13">
    <source>
        <dbReference type="ARBA" id="ARBA00023210"/>
    </source>
</evidence>
<evidence type="ECO:0000259" key="17">
    <source>
        <dbReference type="Pfam" id="PF00905"/>
    </source>
</evidence>
<dbReference type="InterPro" id="IPR005311">
    <property type="entry name" value="PBP_dimer"/>
</dbReference>
<organism evidence="19 20">
    <name type="scientific">Polynucleobacter duraquae</name>
    <dbReference type="NCBI Taxonomy" id="1835254"/>
    <lineage>
        <taxon>Bacteria</taxon>
        <taxon>Pseudomonadati</taxon>
        <taxon>Pseudomonadota</taxon>
        <taxon>Betaproteobacteria</taxon>
        <taxon>Burkholderiales</taxon>
        <taxon>Burkholderiaceae</taxon>
        <taxon>Polynucleobacter</taxon>
    </lineage>
</organism>
<evidence type="ECO:0000256" key="14">
    <source>
        <dbReference type="ARBA" id="ARBA00023306"/>
    </source>
</evidence>
<evidence type="ECO:0000256" key="7">
    <source>
        <dbReference type="ARBA" id="ARBA00022692"/>
    </source>
</evidence>
<dbReference type="InterPro" id="IPR037532">
    <property type="entry name" value="FtsI_transpept"/>
</dbReference>